<reference evidence="3" key="1">
    <citation type="submission" date="2018-06" db="EMBL/GenBank/DDBJ databases">
        <authorList>
            <person name="Zhirakovskaya E."/>
        </authorList>
    </citation>
    <scope>NUCLEOTIDE SEQUENCE</scope>
</reference>
<feature type="domain" description="DUF58" evidence="2">
    <location>
        <begin position="24"/>
        <end position="118"/>
    </location>
</feature>
<dbReference type="InterPro" id="IPR002881">
    <property type="entry name" value="DUF58"/>
</dbReference>
<evidence type="ECO:0000259" key="2">
    <source>
        <dbReference type="Pfam" id="PF01882"/>
    </source>
</evidence>
<dbReference type="PANTHER" id="PTHR34351">
    <property type="entry name" value="SLR1927 PROTEIN-RELATED"/>
    <property type="match status" value="1"/>
</dbReference>
<evidence type="ECO:0000313" key="3">
    <source>
        <dbReference type="EMBL" id="VAW85813.1"/>
    </source>
</evidence>
<dbReference type="EMBL" id="UOFP01000109">
    <property type="protein sequence ID" value="VAW85813.1"/>
    <property type="molecule type" value="Genomic_DNA"/>
</dbReference>
<gene>
    <name evidence="3" type="ORF">MNBD_GAMMA18-836</name>
</gene>
<name>A0A3B0ZC94_9ZZZZ</name>
<evidence type="ECO:0000256" key="1">
    <source>
        <dbReference type="SAM" id="MobiDB-lite"/>
    </source>
</evidence>
<protein>
    <recommendedName>
        <fullName evidence="2">DUF58 domain-containing protein</fullName>
    </recommendedName>
</protein>
<feature type="non-terminal residue" evidence="3">
    <location>
        <position position="1"/>
    </location>
</feature>
<sequence length="124" mass="14120">DVPFQQQGGEGDRGRGSDDFVGQRPYHPGDSLHHLNWKALARERGLLTKQFGGDRSDELKLDWQMVEAQPVESKLSQLCYWVMQAEQNHLRYGLEIPGSQIPVGQGQQHYERCLSALALYGKKR</sequence>
<feature type="region of interest" description="Disordered" evidence="1">
    <location>
        <begin position="1"/>
        <end position="28"/>
    </location>
</feature>
<dbReference type="Pfam" id="PF01882">
    <property type="entry name" value="DUF58"/>
    <property type="match status" value="1"/>
</dbReference>
<dbReference type="PANTHER" id="PTHR34351:SF1">
    <property type="entry name" value="SLR1927 PROTEIN"/>
    <property type="match status" value="1"/>
</dbReference>
<accession>A0A3B0ZC94</accession>
<dbReference type="AlphaFoldDB" id="A0A3B0ZC94"/>
<proteinExistence type="predicted"/>
<organism evidence="3">
    <name type="scientific">hydrothermal vent metagenome</name>
    <dbReference type="NCBI Taxonomy" id="652676"/>
    <lineage>
        <taxon>unclassified sequences</taxon>
        <taxon>metagenomes</taxon>
        <taxon>ecological metagenomes</taxon>
    </lineage>
</organism>